<gene>
    <name evidence="2" type="ORF">PCOR1329_LOCUS36959</name>
</gene>
<organism evidence="2 3">
    <name type="scientific">Prorocentrum cordatum</name>
    <dbReference type="NCBI Taxonomy" id="2364126"/>
    <lineage>
        <taxon>Eukaryota</taxon>
        <taxon>Sar</taxon>
        <taxon>Alveolata</taxon>
        <taxon>Dinophyceae</taxon>
        <taxon>Prorocentrales</taxon>
        <taxon>Prorocentraceae</taxon>
        <taxon>Prorocentrum</taxon>
    </lineage>
</organism>
<proteinExistence type="predicted"/>
<dbReference type="EMBL" id="CAUYUJ010014490">
    <property type="protein sequence ID" value="CAK0841893.1"/>
    <property type="molecule type" value="Genomic_DNA"/>
</dbReference>
<name>A0ABN9T9N5_9DINO</name>
<feature type="compositionally biased region" description="Low complexity" evidence="1">
    <location>
        <begin position="274"/>
        <end position="287"/>
    </location>
</feature>
<protein>
    <recommendedName>
        <fullName evidence="4">Chitin-binding type-2 domain-containing protein</fullName>
    </recommendedName>
</protein>
<keyword evidence="3" id="KW-1185">Reference proteome</keyword>
<feature type="compositionally biased region" description="Low complexity" evidence="1">
    <location>
        <begin position="97"/>
        <end position="120"/>
    </location>
</feature>
<evidence type="ECO:0000256" key="1">
    <source>
        <dbReference type="SAM" id="MobiDB-lite"/>
    </source>
</evidence>
<reference evidence="2" key="1">
    <citation type="submission" date="2023-10" db="EMBL/GenBank/DDBJ databases">
        <authorList>
            <person name="Chen Y."/>
            <person name="Shah S."/>
            <person name="Dougan E. K."/>
            <person name="Thang M."/>
            <person name="Chan C."/>
        </authorList>
    </citation>
    <scope>NUCLEOTIDE SEQUENCE [LARGE SCALE GENOMIC DNA]</scope>
</reference>
<comment type="caution">
    <text evidence="2">The sequence shown here is derived from an EMBL/GenBank/DDBJ whole genome shotgun (WGS) entry which is preliminary data.</text>
</comment>
<feature type="compositionally biased region" description="Low complexity" evidence="1">
    <location>
        <begin position="9"/>
        <end position="28"/>
    </location>
</feature>
<dbReference type="Proteomes" id="UP001189429">
    <property type="component" value="Unassembled WGS sequence"/>
</dbReference>
<evidence type="ECO:0000313" key="3">
    <source>
        <dbReference type="Proteomes" id="UP001189429"/>
    </source>
</evidence>
<evidence type="ECO:0008006" key="4">
    <source>
        <dbReference type="Google" id="ProtNLM"/>
    </source>
</evidence>
<feature type="compositionally biased region" description="Basic residues" evidence="1">
    <location>
        <begin position="202"/>
        <end position="217"/>
    </location>
</feature>
<accession>A0ABN9T9N5</accession>
<sequence>MLATRGSGRVACQPGAAAQAAVSPRAPADQVASVRCEPPALVDAQPADGMRFGLRGDRKREPGILPADRAVTISTHGQRHRGPRSPALGTRPPTPPTSSRRSTARPARAARGGARTTAGRRSAERRWAGRWAGRRRDGWTTTRGKAPEGYVEGQRTTTTTTGLPTEAPAAASSARGRPRPACWACWPARRCRPTGRWAARAGARRRRAGRRRPRRRASSPTRPFFRTGPWSRRAPQCRRRSGSSAAKLAARATTCAPSTGAWPVPRRTSRQWPTTTRSSARPSSRGTDAPTWRACRTTASQACAPAWRAAAAAARAAAHWRGGVPGGSASQGAMQSWAPCPRAVAPRLRYIARCAERAPSHWSRLCPCRGAPGMEPEAAPASASEAPACSCISSEAYTCEDGEAASCEAGEECYSDASFGSADWSSGCARSMSTTTPGLPGCSGSISCAYTCSELRYDSGRGAIFFNDPCGLEYHVDVMLECDNGHFIERQYEKCQNHPAAFCTCARACPSLGVPSGVLELC</sequence>
<feature type="region of interest" description="Disordered" evidence="1">
    <location>
        <begin position="1"/>
        <end position="179"/>
    </location>
</feature>
<feature type="compositionally biased region" description="Low complexity" evidence="1">
    <location>
        <begin position="156"/>
        <end position="179"/>
    </location>
</feature>
<evidence type="ECO:0000313" key="2">
    <source>
        <dbReference type="EMBL" id="CAK0841893.1"/>
    </source>
</evidence>
<feature type="region of interest" description="Disordered" evidence="1">
    <location>
        <begin position="197"/>
        <end position="292"/>
    </location>
</feature>
<feature type="compositionally biased region" description="Low complexity" evidence="1">
    <location>
        <begin position="242"/>
        <end position="252"/>
    </location>
</feature>